<accession>A0A447GHI4</accession>
<dbReference type="KEGG" id="mbai:MB901379_03509"/>
<evidence type="ECO:0000313" key="8">
    <source>
        <dbReference type="Proteomes" id="UP000269998"/>
    </source>
</evidence>
<evidence type="ECO:0000256" key="6">
    <source>
        <dbReference type="SAM" id="Phobius"/>
    </source>
</evidence>
<evidence type="ECO:0000256" key="5">
    <source>
        <dbReference type="SAM" id="MobiDB-lite"/>
    </source>
</evidence>
<evidence type="ECO:0000256" key="3">
    <source>
        <dbReference type="ARBA" id="ARBA00022989"/>
    </source>
</evidence>
<keyword evidence="4 6" id="KW-0472">Membrane</keyword>
<dbReference type="AlphaFoldDB" id="A0A447GHI4"/>
<name>A0A447GHI4_9MYCO</name>
<feature type="transmembrane region" description="Helical" evidence="6">
    <location>
        <begin position="118"/>
        <end position="136"/>
    </location>
</feature>
<dbReference type="GO" id="GO:0005886">
    <property type="term" value="C:plasma membrane"/>
    <property type="evidence" value="ECO:0007669"/>
    <property type="project" value="TreeGrafter"/>
</dbReference>
<dbReference type="InterPro" id="IPR051679">
    <property type="entry name" value="DASS-Related_Transporters"/>
</dbReference>
<evidence type="ECO:0000256" key="1">
    <source>
        <dbReference type="ARBA" id="ARBA00004141"/>
    </source>
</evidence>
<feature type="region of interest" description="Disordered" evidence="5">
    <location>
        <begin position="33"/>
        <end position="60"/>
    </location>
</feature>
<gene>
    <name evidence="7" type="primary">citT</name>
    <name evidence="7" type="ORF">MB901379_03509</name>
</gene>
<dbReference type="EMBL" id="LR130759">
    <property type="protein sequence ID" value="VDM89923.1"/>
    <property type="molecule type" value="Genomic_DNA"/>
</dbReference>
<keyword evidence="8" id="KW-1185">Reference proteome</keyword>
<protein>
    <submittedName>
        <fullName evidence="7">Citrate/succinate antiporter</fullName>
    </submittedName>
</protein>
<evidence type="ECO:0000313" key="7">
    <source>
        <dbReference type="EMBL" id="VDM89923.1"/>
    </source>
</evidence>
<feature type="transmembrane region" description="Helical" evidence="6">
    <location>
        <begin position="448"/>
        <end position="469"/>
    </location>
</feature>
<feature type="transmembrane region" description="Helical" evidence="6">
    <location>
        <begin position="96"/>
        <end position="113"/>
    </location>
</feature>
<feature type="transmembrane region" description="Helical" evidence="6">
    <location>
        <begin position="507"/>
        <end position="530"/>
    </location>
</feature>
<evidence type="ECO:0000256" key="4">
    <source>
        <dbReference type="ARBA" id="ARBA00023136"/>
    </source>
</evidence>
<feature type="transmembrane region" description="Helical" evidence="6">
    <location>
        <begin position="420"/>
        <end position="441"/>
    </location>
</feature>
<dbReference type="InterPro" id="IPR001898">
    <property type="entry name" value="SLC13A/DASS"/>
</dbReference>
<feature type="transmembrane region" description="Helical" evidence="6">
    <location>
        <begin position="229"/>
        <end position="249"/>
    </location>
</feature>
<feature type="transmembrane region" description="Helical" evidence="6">
    <location>
        <begin position="148"/>
        <end position="172"/>
    </location>
</feature>
<proteinExistence type="predicted"/>
<dbReference type="GO" id="GO:0022857">
    <property type="term" value="F:transmembrane transporter activity"/>
    <property type="evidence" value="ECO:0007669"/>
    <property type="project" value="InterPro"/>
</dbReference>
<feature type="transmembrane region" description="Helical" evidence="6">
    <location>
        <begin position="184"/>
        <end position="200"/>
    </location>
</feature>
<dbReference type="Proteomes" id="UP000269998">
    <property type="component" value="Chromosome"/>
</dbReference>
<sequence>MLTTPTTHEILTSTEAQWSTMRARTGLRSTSLLSRAGSHPTSSPPQVGPSSTRGTATTRQRPRGRYVVVAVAAIVALAVLSGIIDACLSGSLSPRGAITLVVFLAAVSMWIAAPIKDAYVAVGAVLALVVTGAIDIGDFTAVLSQDLIWLLVGAFVIAAAVTATGLPGRTAARLVALAHTPRQLVHLVTAALVVATFAIPATSGRAVLALPVFLGLAAALSDRKRLVRCLAIVIPTVILLSAIASPFGAGAHLVTNQILAQTVGESISFVQWIVVGLPLAVVWSHLAAEIILLLFTRAEDRRTRISVPVGALAAGQSSTAGGQLGPPQRRVLVLLGIVIAGWCTEPIHHIAPAVIAVVGALITVVPRFGTTSMSDALKTLPWSLLIFMVATLALGSAVTDSGAAGWLAQAAFRPCGLLGTWATDGFVIALIIVSIGAHLVLQSRSARSAVLIPIIVTIAPMAGIAPVAAAFISTAAAGFCLTLTSSAKPVAMFAATDEIPGYTSRDLLRVSAVLAPVSAILLAFFAFQVWPALGLSLFG</sequence>
<dbReference type="Pfam" id="PF00939">
    <property type="entry name" value="Na_sulph_symp"/>
    <property type="match status" value="1"/>
</dbReference>
<keyword evidence="3 6" id="KW-1133">Transmembrane helix</keyword>
<dbReference type="PANTHER" id="PTHR43652:SF2">
    <property type="entry name" value="BASIC AMINO ACID ANTIPORTER YFCC-RELATED"/>
    <property type="match status" value="1"/>
</dbReference>
<dbReference type="PANTHER" id="PTHR43652">
    <property type="entry name" value="BASIC AMINO ACID ANTIPORTER YFCC-RELATED"/>
    <property type="match status" value="1"/>
</dbReference>
<organism evidence="7 8">
    <name type="scientific">Mycobacterium basiliense</name>
    <dbReference type="NCBI Taxonomy" id="2094119"/>
    <lineage>
        <taxon>Bacteria</taxon>
        <taxon>Bacillati</taxon>
        <taxon>Actinomycetota</taxon>
        <taxon>Actinomycetes</taxon>
        <taxon>Mycobacteriales</taxon>
        <taxon>Mycobacteriaceae</taxon>
        <taxon>Mycobacterium</taxon>
    </lineage>
</organism>
<evidence type="ECO:0000256" key="2">
    <source>
        <dbReference type="ARBA" id="ARBA00022692"/>
    </source>
</evidence>
<feature type="transmembrane region" description="Helical" evidence="6">
    <location>
        <begin position="382"/>
        <end position="408"/>
    </location>
</feature>
<feature type="transmembrane region" description="Helical" evidence="6">
    <location>
        <begin position="66"/>
        <end position="84"/>
    </location>
</feature>
<feature type="transmembrane region" description="Helical" evidence="6">
    <location>
        <begin position="269"/>
        <end position="295"/>
    </location>
</feature>
<feature type="transmembrane region" description="Helical" evidence="6">
    <location>
        <begin position="475"/>
        <end position="495"/>
    </location>
</feature>
<keyword evidence="2 6" id="KW-0812">Transmembrane</keyword>
<feature type="compositionally biased region" description="Polar residues" evidence="5">
    <location>
        <begin position="48"/>
        <end position="59"/>
    </location>
</feature>
<reference evidence="8" key="1">
    <citation type="submission" date="2018-02" db="EMBL/GenBank/DDBJ databases">
        <authorList>
            <person name="Seth-Smith MB H."/>
            <person name="Seth-Smith H."/>
        </authorList>
    </citation>
    <scope>NUCLEOTIDE SEQUENCE [LARGE SCALE GENOMIC DNA]</scope>
</reference>
<comment type="subcellular location">
    <subcellularLocation>
        <location evidence="1">Membrane</location>
        <topology evidence="1">Multi-pass membrane protein</topology>
    </subcellularLocation>
</comment>
<feature type="transmembrane region" description="Helical" evidence="6">
    <location>
        <begin position="353"/>
        <end position="370"/>
    </location>
</feature>